<dbReference type="InterPro" id="IPR025875">
    <property type="entry name" value="Leu-rich_rpt_4"/>
</dbReference>
<dbReference type="STRING" id="879243.Poras_1044"/>
<evidence type="ECO:0000256" key="1">
    <source>
        <dbReference type="ARBA" id="ARBA00022614"/>
    </source>
</evidence>
<evidence type="ECO:0000313" key="5">
    <source>
        <dbReference type="Proteomes" id="UP000006545"/>
    </source>
</evidence>
<dbReference type="Pfam" id="PF12799">
    <property type="entry name" value="LRR_4"/>
    <property type="match status" value="1"/>
</dbReference>
<dbReference type="EMBL" id="CP002689">
    <property type="protein sequence ID" value="AEE12987.1"/>
    <property type="molecule type" value="Genomic_DNA"/>
</dbReference>
<dbReference type="InterPro" id="IPR032675">
    <property type="entry name" value="LRR_dom_sf"/>
</dbReference>
<reference evidence="5" key="1">
    <citation type="submission" date="2011-04" db="EMBL/GenBank/DDBJ databases">
        <title>The complete genome of Porphyromonas asaccharolytica DSM 20707.</title>
        <authorList>
            <person name="Lucas S."/>
            <person name="Han J."/>
            <person name="Lapidus A."/>
            <person name="Bruce D."/>
            <person name="Goodwin L."/>
            <person name="Pitluck S."/>
            <person name="Peters L."/>
            <person name="Kyrpides N."/>
            <person name="Mavromatis K."/>
            <person name="Ivanova N."/>
            <person name="Ovchinnikova G."/>
            <person name="Pagani I."/>
            <person name="Lu M."/>
            <person name="Detter J.C."/>
            <person name="Tapia R."/>
            <person name="Han C."/>
            <person name="Land M."/>
            <person name="Hauser L."/>
            <person name="Markowitz V."/>
            <person name="Cheng J.-F."/>
            <person name="Hugenholtz P."/>
            <person name="Woyke T."/>
            <person name="Wu D."/>
            <person name="Gronow S."/>
            <person name="Wellnitz S."/>
            <person name="Brambilla E."/>
            <person name="Klenk H.-P."/>
            <person name="Eisen J.A."/>
        </authorList>
    </citation>
    <scope>NUCLEOTIDE SEQUENCE [LARGE SCALE GENOMIC DNA]</scope>
    <source>
        <strain evidence="5">ATCC 25260 / DSM 20707 / VPI 4198</strain>
    </source>
</reference>
<keyword evidence="5" id="KW-1185">Reference proteome</keyword>
<evidence type="ECO:0000256" key="2">
    <source>
        <dbReference type="ARBA" id="ARBA00022737"/>
    </source>
</evidence>
<dbReference type="Proteomes" id="UP000006545">
    <property type="component" value="Chromosome"/>
</dbReference>
<dbReference type="GO" id="GO:0035591">
    <property type="term" value="F:signaling adaptor activity"/>
    <property type="evidence" value="ECO:0007669"/>
    <property type="project" value="TreeGrafter"/>
</dbReference>
<gene>
    <name evidence="4" type="ordered locus">Poras_1044</name>
</gene>
<keyword evidence="3" id="KW-0732">Signal</keyword>
<feature type="signal peptide" evidence="3">
    <location>
        <begin position="1"/>
        <end position="24"/>
    </location>
</feature>
<dbReference type="OrthoDB" id="1014692at2"/>
<dbReference type="PANTHER" id="PTHR47566:SF1">
    <property type="entry name" value="PROTEIN NUD1"/>
    <property type="match status" value="1"/>
</dbReference>
<proteinExistence type="predicted"/>
<dbReference type="eggNOG" id="COG4886">
    <property type="taxonomic scope" value="Bacteria"/>
</dbReference>
<evidence type="ECO:0000313" key="4">
    <source>
        <dbReference type="EMBL" id="AEE12987.1"/>
    </source>
</evidence>
<protein>
    <submittedName>
        <fullName evidence="4">Immunoreactive 47 kDa antigen</fullName>
    </submittedName>
</protein>
<organism evidence="4 5">
    <name type="scientific">Porphyromonas asaccharolytica (strain ATCC 25260 / DSM 20707 / BCRC 10618 / CCUG 7834 / JCM 6326 / LMG 13178 / VPI 4198 / B440)</name>
    <name type="common">Bacteroides asaccharolyticus</name>
    <dbReference type="NCBI Taxonomy" id="879243"/>
    <lineage>
        <taxon>Bacteria</taxon>
        <taxon>Pseudomonadati</taxon>
        <taxon>Bacteroidota</taxon>
        <taxon>Bacteroidia</taxon>
        <taxon>Bacteroidales</taxon>
        <taxon>Porphyromonadaceae</taxon>
        <taxon>Porphyromonas</taxon>
    </lineage>
</organism>
<dbReference type="KEGG" id="pah:Poras_1044"/>
<evidence type="ECO:0000256" key="3">
    <source>
        <dbReference type="SAM" id="SignalP"/>
    </source>
</evidence>
<dbReference type="RefSeq" id="WP_013760455.1">
    <property type="nucleotide sequence ID" value="NC_015501.1"/>
</dbReference>
<dbReference type="AlphaFoldDB" id="F4KKR2"/>
<feature type="chain" id="PRO_5003315729" evidence="3">
    <location>
        <begin position="25"/>
        <end position="302"/>
    </location>
</feature>
<keyword evidence="2" id="KW-0677">Repeat</keyword>
<accession>F4KKR2</accession>
<dbReference type="Gene3D" id="3.80.10.10">
    <property type="entry name" value="Ribonuclease Inhibitor"/>
    <property type="match status" value="1"/>
</dbReference>
<dbReference type="PANTHER" id="PTHR47566">
    <property type="match status" value="1"/>
</dbReference>
<keyword evidence="1" id="KW-0433">Leucine-rich repeat</keyword>
<name>F4KKR2_PORAD</name>
<dbReference type="SUPFAM" id="SSF52058">
    <property type="entry name" value="L domain-like"/>
    <property type="match status" value="1"/>
</dbReference>
<dbReference type="HOGENOM" id="CLU_032128_0_0_10"/>
<sequence>MSKHLRIWLFALLGTLLASTTLLAQGVITMTTSKAVGETVKLRIEANGNVTIEGVKELPQLGKDKKNYTLTSQTITIHGDVTKLDCSDNQLTSLDLPKSTVLTWLWCSGNQLTSLDLSNNTALTTLGCSNNQLTSLDLPKNTALTTLYCDRNQLTRLDVSKNAALTELGCSENQLTSLDVSKNTALTTLFCFENKLTSLDVSKNIALTELYCSNNQLTSLNVSRCARLNTLYCDSNRINGKAMNKLVNSLPNRRRKSSGAILLVDNSPEKRDKNRCSPADVTTARRKNWEVLKLESSKIRAF</sequence>
<dbReference type="InterPro" id="IPR052574">
    <property type="entry name" value="CDIRP"/>
</dbReference>